<name>A0ABY9AWT6_PARCI</name>
<accession>A0ABY9AWT6</accession>
<protein>
    <recommendedName>
        <fullName evidence="3">Peptidase M14 carboxypeptidase A domain-containing protein</fullName>
    </recommendedName>
</protein>
<evidence type="ECO:0008006" key="3">
    <source>
        <dbReference type="Google" id="ProtNLM"/>
    </source>
</evidence>
<sequence>MAQHGRTVFARLQSLPVADRRWFHWRISSNHCFDRVVLTNAGELLLAEPTPRMTVVARLPAGEWRNLDGRAIDQDGLAFTLDKETNEVEIAHSIPYSAPAAATTAWQWVFDRPQEADLPRISVLRGVAGQPETTHWIVCRQHPVETLASHFAEALQARIQADCPMPHWTWAVVPVANPEGCRLGTSRLNGQGIDMNRCWGVPGQPREVGHLLDGMRELGCHFFLDVHADEQCTQPYLHLGAANAAPASPAAQRERAFKLALERALGGVPLATYDEAPGRLTRGLGAYHVHETHGCPAIVLEIPMQRDVMAEPLASDTLARIGELADGVYRAICVTSGTHR</sequence>
<dbReference type="Proteomes" id="UP001242732">
    <property type="component" value="Chromosome"/>
</dbReference>
<dbReference type="EMBL" id="CP127363">
    <property type="protein sequence ID" value="WIY51247.1"/>
    <property type="molecule type" value="Genomic_DNA"/>
</dbReference>
<dbReference type="Gene3D" id="3.40.630.10">
    <property type="entry name" value="Zn peptidases"/>
    <property type="match status" value="1"/>
</dbReference>
<evidence type="ECO:0000313" key="2">
    <source>
        <dbReference type="Proteomes" id="UP001242732"/>
    </source>
</evidence>
<gene>
    <name evidence="1" type="ORF">QRO08_11995</name>
</gene>
<dbReference type="SUPFAM" id="SSF53187">
    <property type="entry name" value="Zn-dependent exopeptidases"/>
    <property type="match status" value="1"/>
</dbReference>
<keyword evidence="2" id="KW-1185">Reference proteome</keyword>
<dbReference type="RefSeq" id="WP_011795873.1">
    <property type="nucleotide sequence ID" value="NZ_CP023687.1"/>
</dbReference>
<evidence type="ECO:0000313" key="1">
    <source>
        <dbReference type="EMBL" id="WIY51247.1"/>
    </source>
</evidence>
<reference evidence="1 2" key="1">
    <citation type="submission" date="2023-06" db="EMBL/GenBank/DDBJ databases">
        <authorList>
            <person name="Ham H."/>
            <person name="Park D.S."/>
        </authorList>
    </citation>
    <scope>NUCLEOTIDE SEQUENCE [LARGE SCALE GENOMIC DNA]</scope>
    <source>
        <strain evidence="1 2">KACC 17005</strain>
    </source>
</reference>
<proteinExistence type="predicted"/>
<organism evidence="1 2">
    <name type="scientific">Paracidovorax citrulli</name>
    <name type="common">Acidovorax citrulli</name>
    <dbReference type="NCBI Taxonomy" id="80869"/>
    <lineage>
        <taxon>Bacteria</taxon>
        <taxon>Pseudomonadati</taxon>
        <taxon>Pseudomonadota</taxon>
        <taxon>Betaproteobacteria</taxon>
        <taxon>Burkholderiales</taxon>
        <taxon>Comamonadaceae</taxon>
        <taxon>Paracidovorax</taxon>
    </lineage>
</organism>